<feature type="non-terminal residue" evidence="1">
    <location>
        <position position="80"/>
    </location>
</feature>
<accession>A0A1A7WZL6</accession>
<reference evidence="1" key="2">
    <citation type="submission" date="2016-06" db="EMBL/GenBank/DDBJ databases">
        <title>The genome of a short-lived fish provides insights into sex chromosome evolution and the genetic control of aging.</title>
        <authorList>
            <person name="Reichwald K."/>
            <person name="Felder M."/>
            <person name="Petzold A."/>
            <person name="Koch P."/>
            <person name="Groth M."/>
            <person name="Platzer M."/>
        </authorList>
    </citation>
    <scope>NUCLEOTIDE SEQUENCE</scope>
    <source>
        <tissue evidence="1">Brain</tissue>
    </source>
</reference>
<protein>
    <submittedName>
        <fullName evidence="1">Uncharacterized protein</fullName>
    </submittedName>
</protein>
<sequence>VESRIMESILLSVTYLLLDSLSGPGREHQRGKEHQRRSAWERKGKRRGWLTGECLFFVSFYLSALKVNPHLLHLLFCCCC</sequence>
<dbReference type="AlphaFoldDB" id="A0A1A7WZL6"/>
<reference evidence="1" key="1">
    <citation type="submission" date="2016-05" db="EMBL/GenBank/DDBJ databases">
        <authorList>
            <person name="Lavstsen T."/>
            <person name="Jespersen J.S."/>
        </authorList>
    </citation>
    <scope>NUCLEOTIDE SEQUENCE</scope>
    <source>
        <tissue evidence="1">Brain</tissue>
    </source>
</reference>
<proteinExistence type="predicted"/>
<name>A0A1A7WZL6_9TELE</name>
<organism evidence="1">
    <name type="scientific">Iconisemion striatum</name>
    <dbReference type="NCBI Taxonomy" id="60296"/>
    <lineage>
        <taxon>Eukaryota</taxon>
        <taxon>Metazoa</taxon>
        <taxon>Chordata</taxon>
        <taxon>Craniata</taxon>
        <taxon>Vertebrata</taxon>
        <taxon>Euteleostomi</taxon>
        <taxon>Actinopterygii</taxon>
        <taxon>Neopterygii</taxon>
        <taxon>Teleostei</taxon>
        <taxon>Neoteleostei</taxon>
        <taxon>Acanthomorphata</taxon>
        <taxon>Ovalentaria</taxon>
        <taxon>Atherinomorphae</taxon>
        <taxon>Cyprinodontiformes</taxon>
        <taxon>Nothobranchiidae</taxon>
        <taxon>Iconisemion</taxon>
    </lineage>
</organism>
<feature type="non-terminal residue" evidence="1">
    <location>
        <position position="1"/>
    </location>
</feature>
<gene>
    <name evidence="1" type="primary">Nfu_g_1_002686</name>
</gene>
<dbReference type="EMBL" id="HADW01009962">
    <property type="protein sequence ID" value="SBP11362.1"/>
    <property type="molecule type" value="Transcribed_RNA"/>
</dbReference>
<evidence type="ECO:0000313" key="1">
    <source>
        <dbReference type="EMBL" id="SBP11362.1"/>
    </source>
</evidence>